<dbReference type="InterPro" id="IPR002725">
    <property type="entry name" value="YgjP-like_metallopeptidase"/>
</dbReference>
<keyword evidence="3" id="KW-1185">Reference proteome</keyword>
<dbReference type="AlphaFoldDB" id="A0A432Z2C8"/>
<dbReference type="STRING" id="1122124.GCA_000423165_01986"/>
<dbReference type="Proteomes" id="UP000287022">
    <property type="component" value="Unassembled WGS sequence"/>
</dbReference>
<gene>
    <name evidence="2" type="ORF">CWI80_09665</name>
</gene>
<dbReference type="Gene3D" id="3.30.2010.10">
    <property type="entry name" value="Metalloproteases ('zincins'), catalytic domain"/>
    <property type="match status" value="1"/>
</dbReference>
<dbReference type="CDD" id="cd07344">
    <property type="entry name" value="M48_yhfN_like"/>
    <property type="match status" value="1"/>
</dbReference>
<evidence type="ECO:0000259" key="1">
    <source>
        <dbReference type="Pfam" id="PF01863"/>
    </source>
</evidence>
<dbReference type="InterPro" id="IPR053136">
    <property type="entry name" value="UTP_pyrophosphatase-like"/>
</dbReference>
<evidence type="ECO:0000313" key="2">
    <source>
        <dbReference type="EMBL" id="RUO72058.1"/>
    </source>
</evidence>
<accession>A0A432Z2C8</accession>
<organism evidence="2 3">
    <name type="scientific">Pseudidiomarina sediminum</name>
    <dbReference type="NCBI Taxonomy" id="431675"/>
    <lineage>
        <taxon>Bacteria</taxon>
        <taxon>Pseudomonadati</taxon>
        <taxon>Pseudomonadota</taxon>
        <taxon>Gammaproteobacteria</taxon>
        <taxon>Alteromonadales</taxon>
        <taxon>Idiomarinaceae</taxon>
        <taxon>Pseudidiomarina</taxon>
    </lineage>
</organism>
<protein>
    <submittedName>
        <fullName evidence="2">M48 family peptidase</fullName>
    </submittedName>
</protein>
<comment type="caution">
    <text evidence="2">The sequence shown here is derived from an EMBL/GenBank/DDBJ whole genome shotgun (WGS) entry which is preliminary data.</text>
</comment>
<dbReference type="PANTHER" id="PTHR30399:SF1">
    <property type="entry name" value="UTP PYROPHOSPHATASE"/>
    <property type="match status" value="1"/>
</dbReference>
<dbReference type="EMBL" id="PIQE01000003">
    <property type="protein sequence ID" value="RUO72058.1"/>
    <property type="molecule type" value="Genomic_DNA"/>
</dbReference>
<reference evidence="3" key="1">
    <citation type="journal article" date="2018" name="Front. Microbiol.">
        <title>Genome-Based Analysis Reveals the Taxonomy and Diversity of the Family Idiomarinaceae.</title>
        <authorList>
            <person name="Liu Y."/>
            <person name="Lai Q."/>
            <person name="Shao Z."/>
        </authorList>
    </citation>
    <scope>NUCLEOTIDE SEQUENCE [LARGE SCALE GENOMIC DNA]</scope>
    <source>
        <strain evidence="3">c121</strain>
    </source>
</reference>
<sequence length="283" mass="33094">MSGHALYSCYMLICQKKGLMIAQINLVCNVSAPDNETKKAMSAIYPIQRSKRRRTVAIKISQGEVIVQAPLHLSETRIRSFVQRKQAWIDKHLQQQQQHLAKLSPRYWQAGERLRWLGEPLTLEVQQASRKSCKREGQQLLATRTPRANPEREPRGVIIAWYKQQAQAWLDAFFAQWCRRETLQPQGWQVKSFSSKWGHCTRKGELSFSWKLWLAPEWVVRNVVIHELCHLQEFNHSAAFWALVAQHSSDYQAAEKWLRQHGMTVLNETYLDYHEDDLTATCR</sequence>
<proteinExistence type="predicted"/>
<name>A0A432Z2C8_9GAMM</name>
<dbReference type="Pfam" id="PF01863">
    <property type="entry name" value="YgjP-like"/>
    <property type="match status" value="1"/>
</dbReference>
<evidence type="ECO:0000313" key="3">
    <source>
        <dbReference type="Proteomes" id="UP000287022"/>
    </source>
</evidence>
<dbReference type="PANTHER" id="PTHR30399">
    <property type="entry name" value="UNCHARACTERIZED PROTEIN YGJP"/>
    <property type="match status" value="1"/>
</dbReference>
<feature type="domain" description="YgjP-like metallopeptidase" evidence="1">
    <location>
        <begin position="54"/>
        <end position="261"/>
    </location>
</feature>